<dbReference type="InterPro" id="IPR035999">
    <property type="entry name" value="Sec7_dom_sf"/>
</dbReference>
<dbReference type="Pfam" id="PF00169">
    <property type="entry name" value="PH"/>
    <property type="match status" value="1"/>
</dbReference>
<dbReference type="InterPro" id="IPR001849">
    <property type="entry name" value="PH_domain"/>
</dbReference>
<proteinExistence type="predicted"/>
<dbReference type="Gene3D" id="2.30.29.30">
    <property type="entry name" value="Pleckstrin-homology domain (PH domain)/Phosphotyrosine-binding domain (PTB)"/>
    <property type="match status" value="1"/>
</dbReference>
<dbReference type="InterPro" id="IPR011993">
    <property type="entry name" value="PH-like_dom_sf"/>
</dbReference>
<evidence type="ECO:0000313" key="2">
    <source>
        <dbReference type="EMBL" id="OHT07393.1"/>
    </source>
</evidence>
<comment type="caution">
    <text evidence="2">The sequence shown here is derived from an EMBL/GenBank/DDBJ whole genome shotgun (WGS) entry which is preliminary data.</text>
</comment>
<dbReference type="VEuPathDB" id="TrichDB:TRFO_24408"/>
<reference evidence="2" key="1">
    <citation type="submission" date="2016-10" db="EMBL/GenBank/DDBJ databases">
        <authorList>
            <person name="Benchimol M."/>
            <person name="Almeida L.G."/>
            <person name="Vasconcelos A.T."/>
            <person name="Perreira-Neves A."/>
            <person name="Rosa I.A."/>
            <person name="Tasca T."/>
            <person name="Bogo M.R."/>
            <person name="de Souza W."/>
        </authorList>
    </citation>
    <scope>NUCLEOTIDE SEQUENCE [LARGE SCALE GENOMIC DNA]</scope>
    <source>
        <strain evidence="2">K</strain>
    </source>
</reference>
<keyword evidence="3" id="KW-1185">Reference proteome</keyword>
<dbReference type="GO" id="GO:0005085">
    <property type="term" value="F:guanyl-nucleotide exchange factor activity"/>
    <property type="evidence" value="ECO:0007669"/>
    <property type="project" value="InterPro"/>
</dbReference>
<feature type="domain" description="PH" evidence="1">
    <location>
        <begin position="228"/>
        <end position="340"/>
    </location>
</feature>
<dbReference type="Proteomes" id="UP000179807">
    <property type="component" value="Unassembled WGS sequence"/>
</dbReference>
<dbReference type="SMART" id="SM00233">
    <property type="entry name" value="PH"/>
    <property type="match status" value="1"/>
</dbReference>
<gene>
    <name evidence="2" type="ORF">TRFO_24408</name>
</gene>
<dbReference type="SUPFAM" id="SSF50729">
    <property type="entry name" value="PH domain-like"/>
    <property type="match status" value="1"/>
</dbReference>
<dbReference type="PROSITE" id="PS50003">
    <property type="entry name" value="PH_DOMAIN"/>
    <property type="match status" value="1"/>
</dbReference>
<organism evidence="2 3">
    <name type="scientific">Tritrichomonas foetus</name>
    <dbReference type="NCBI Taxonomy" id="1144522"/>
    <lineage>
        <taxon>Eukaryota</taxon>
        <taxon>Metamonada</taxon>
        <taxon>Parabasalia</taxon>
        <taxon>Tritrichomonadida</taxon>
        <taxon>Tritrichomonadidae</taxon>
        <taxon>Tritrichomonas</taxon>
    </lineage>
</organism>
<sequence length="353" mass="40100">MSRDGLFLCPTSGDKPYISPDAPKIKPCYIPITYKMKENSEEEIDAFNLNPIEQYDKIISVLGDDASPDEIAKHLFFSKASPHALSQLFFNSNLFAPLFPNLFYRSPVIDLLPFVDALHVLCPRVALPYTRSIFISFIKTIGETLYEQNFLEGLSFGSLCHLILCAISHSLNFLMEQPLAVNTFLDYCNSNCEVKNLGVSAISYLYKQLTEEPLILSYSFSDPRFPPRYGMSGTLSTRAGVMKTLKDVFVVIENDSLMYYTRSNKQKLLGGIPLVNIIFSSPVEKDKPYSFMISSETDEPIGFRIEKNKLIPLDKSQHIFYAKSQQSVELWRSSIMHIAFCKMVNSIIHISNW</sequence>
<evidence type="ECO:0000259" key="1">
    <source>
        <dbReference type="PROSITE" id="PS50003"/>
    </source>
</evidence>
<accession>A0A1J4K7D4</accession>
<dbReference type="GO" id="GO:0032012">
    <property type="term" value="P:regulation of ARF protein signal transduction"/>
    <property type="evidence" value="ECO:0007669"/>
    <property type="project" value="InterPro"/>
</dbReference>
<evidence type="ECO:0000313" key="3">
    <source>
        <dbReference type="Proteomes" id="UP000179807"/>
    </source>
</evidence>
<dbReference type="AlphaFoldDB" id="A0A1J4K7D4"/>
<name>A0A1J4K7D4_9EUKA</name>
<protein>
    <submittedName>
        <fullName evidence="2">PH domain containing protein</fullName>
    </submittedName>
</protein>
<dbReference type="SUPFAM" id="SSF48425">
    <property type="entry name" value="Sec7 domain"/>
    <property type="match status" value="1"/>
</dbReference>
<dbReference type="EMBL" id="MLAK01000698">
    <property type="protein sequence ID" value="OHT07393.1"/>
    <property type="molecule type" value="Genomic_DNA"/>
</dbReference>
<dbReference type="GeneID" id="94838437"/>
<dbReference type="OrthoDB" id="10620262at2759"/>
<dbReference type="RefSeq" id="XP_068360529.1">
    <property type="nucleotide sequence ID" value="XM_068503733.1"/>
</dbReference>